<name>Q58IQ2_9ACTN</name>
<organism evidence="2">
    <name type="scientific">Streptomyces sp. F11</name>
    <dbReference type="NCBI Taxonomy" id="319318"/>
    <lineage>
        <taxon>Bacteria</taxon>
        <taxon>Bacillati</taxon>
        <taxon>Actinomycetota</taxon>
        <taxon>Actinomycetes</taxon>
        <taxon>Kitasatosporales</taxon>
        <taxon>Streptomycetaceae</taxon>
        <taxon>Streptomyces</taxon>
    </lineage>
</organism>
<feature type="region of interest" description="Disordered" evidence="1">
    <location>
        <begin position="43"/>
        <end position="68"/>
    </location>
</feature>
<dbReference type="AlphaFoldDB" id="Q58IQ2"/>
<accession>Q58IQ2</accession>
<dbReference type="RefSeq" id="WP_011265226.1">
    <property type="nucleotide sequence ID" value="NC_006911.1"/>
</dbReference>
<evidence type="ECO:0000256" key="1">
    <source>
        <dbReference type="SAM" id="MobiDB-lite"/>
    </source>
</evidence>
<geneLocation type="plasmid" evidence="2">
    <name>pFP11</name>
</geneLocation>
<evidence type="ECO:0008006" key="3">
    <source>
        <dbReference type="Google" id="ProtNLM"/>
    </source>
</evidence>
<dbReference type="EMBL" id="AY943952">
    <property type="protein sequence ID" value="AAX51331.1"/>
    <property type="molecule type" value="Genomic_DNA"/>
</dbReference>
<reference evidence="2" key="1">
    <citation type="journal article" date="2008" name="Appl. Environ. Microbiol.">
        <title>Characterization of replication and conjugation of Streptomyces circular plasmids pFP1 and pFP11 and their ability to propagate in linear mode with artificially attached telomeres.</title>
        <authorList>
            <person name="Zhang R."/>
            <person name="Zeng A."/>
            <person name="Fang P."/>
            <person name="Qin Z."/>
        </authorList>
    </citation>
    <scope>NUCLEOTIDE SEQUENCE</scope>
    <source>
        <strain evidence="2">F11</strain>
        <plasmid evidence="2">pFP11</plasmid>
    </source>
</reference>
<evidence type="ECO:0000313" key="2">
    <source>
        <dbReference type="EMBL" id="AAX51331.1"/>
    </source>
</evidence>
<sequence length="573" mass="62420">MTDHQEQPDLEQFAAFQKEKAKLEKLRAEMESASAEDLAAFRAWKESTSATPPAPRGRGRGGAASGGGEVKMSIADQIIAMADSQYEFGSSEAGDLYAVPKNGPRIARLLRGGRISLRAELARAYYKLQGKAASSSALADAMLAIEGRAQAEDPVPLHLRVAPLGKRPEHGLVLDLGRADGMVVTITREGWSVAPAAEGQPLFRRSQLTQPLPVPARGGSLRELRKLLNVTDDSWPLMVSWLVSGMVPGIPHPLLFLSGEQGTAKSTATKMLVQLIDPSAAPARSTPKDPDDWATAAVGSWVVGLDNLSRIPEWLSDAMCRAATGDANVKRTLYSDSDVTVQEFRRVLIVNGIDVGTLRGDLADRMIPVHLDRITQRRTETALWEAYHEAHPRILGALLDLLVSTLNKLPAIRERADRGEIPLPRMADYGLIMAALDEVYGVPEKSILRDYLQQRTELAEEVVESNQVATQLLVLMKRMPTRPEDGARIWDGTTAELLDELTSQIGMTNDKWPRTPGALSGRINRVASDLDKLGVDIARSKSNGKRSLYITYIPKAAPTAPQQPALEQQTIPA</sequence>
<keyword evidence="2" id="KW-0614">Plasmid</keyword>
<gene>
    <name evidence="2" type="ORF">pFP11.27</name>
</gene>
<protein>
    <recommendedName>
        <fullName evidence="3">ATP-binding protein</fullName>
    </recommendedName>
</protein>
<proteinExistence type="predicted"/>